<gene>
    <name evidence="1" type="ORF">K1J60_05700</name>
</gene>
<reference evidence="1 2" key="1">
    <citation type="submission" date="2021-08" db="EMBL/GenBank/DDBJ databases">
        <authorList>
            <person name="Ping M."/>
        </authorList>
    </citation>
    <scope>NUCLEOTIDE SEQUENCE [LARGE SCALE GENOMIC DNA]</scope>
    <source>
        <strain evidence="1 2">MG28</strain>
    </source>
</reference>
<evidence type="ECO:0000313" key="2">
    <source>
        <dbReference type="Proteomes" id="UP000827138"/>
    </source>
</evidence>
<dbReference type="Proteomes" id="UP000827138">
    <property type="component" value="Chromosome"/>
</dbReference>
<accession>A0ABX8XK95</accession>
<name>A0ABX8XK95_9ACTN</name>
<sequence length="117" mass="12639">MTNSNLGDKAVHDGFEGPTLEMTRWFHLSFPLPDGTTFVADEPGAGIAFRDGGVRITIDKFTQSPVQMADNCKVLVLSDEDFALPDAGSITFSASIAAEAINATPYDHRDGFSRRTT</sequence>
<dbReference type="EMBL" id="CP080647">
    <property type="protein sequence ID" value="QYX76063.1"/>
    <property type="molecule type" value="Genomic_DNA"/>
</dbReference>
<proteinExistence type="predicted"/>
<dbReference type="RefSeq" id="WP_220645201.1">
    <property type="nucleotide sequence ID" value="NZ_CP080647.1"/>
</dbReference>
<organism evidence="1 2">
    <name type="scientific">Streptomyces akebiae</name>
    <dbReference type="NCBI Taxonomy" id="2865673"/>
    <lineage>
        <taxon>Bacteria</taxon>
        <taxon>Bacillati</taxon>
        <taxon>Actinomycetota</taxon>
        <taxon>Actinomycetes</taxon>
        <taxon>Kitasatosporales</taxon>
        <taxon>Streptomycetaceae</taxon>
        <taxon>Streptomyces</taxon>
    </lineage>
</organism>
<keyword evidence="2" id="KW-1185">Reference proteome</keyword>
<protein>
    <submittedName>
        <fullName evidence="1">Uncharacterized protein</fullName>
    </submittedName>
</protein>
<evidence type="ECO:0000313" key="1">
    <source>
        <dbReference type="EMBL" id="QYX76063.1"/>
    </source>
</evidence>